<keyword evidence="10" id="KW-1185">Reference proteome</keyword>
<keyword evidence="4" id="KW-0378">Hydrolase</keyword>
<feature type="domain" description="Peptidase M24" evidence="6">
    <location>
        <begin position="320"/>
        <end position="539"/>
    </location>
</feature>
<dbReference type="InterPro" id="IPR033740">
    <property type="entry name" value="Pept_M24B"/>
</dbReference>
<dbReference type="PANTHER" id="PTHR43763:SF6">
    <property type="entry name" value="XAA-PRO AMINOPEPTIDASE 1"/>
    <property type="match status" value="1"/>
</dbReference>
<dbReference type="GO" id="GO:0005737">
    <property type="term" value="C:cytoplasm"/>
    <property type="evidence" value="ECO:0007669"/>
    <property type="project" value="UniProtKB-ARBA"/>
</dbReference>
<evidence type="ECO:0000256" key="1">
    <source>
        <dbReference type="ARBA" id="ARBA00001936"/>
    </source>
</evidence>
<dbReference type="PANTHER" id="PTHR43763">
    <property type="entry name" value="XAA-PRO AMINOPEPTIDASE 1"/>
    <property type="match status" value="1"/>
</dbReference>
<keyword evidence="3" id="KW-0479">Metal-binding</keyword>
<dbReference type="InterPro" id="IPR000587">
    <property type="entry name" value="Creatinase_N"/>
</dbReference>
<dbReference type="Pfam" id="PF16189">
    <property type="entry name" value="Creatinase_N_2"/>
    <property type="match status" value="1"/>
</dbReference>
<organism evidence="9 10">
    <name type="scientific">Geranomyces variabilis</name>
    <dbReference type="NCBI Taxonomy" id="109894"/>
    <lineage>
        <taxon>Eukaryota</taxon>
        <taxon>Fungi</taxon>
        <taxon>Fungi incertae sedis</taxon>
        <taxon>Chytridiomycota</taxon>
        <taxon>Chytridiomycota incertae sedis</taxon>
        <taxon>Chytridiomycetes</taxon>
        <taxon>Spizellomycetales</taxon>
        <taxon>Powellomycetaceae</taxon>
        <taxon>Geranomyces</taxon>
    </lineage>
</organism>
<dbReference type="GO" id="GO:0046872">
    <property type="term" value="F:metal ion binding"/>
    <property type="evidence" value="ECO:0007669"/>
    <property type="project" value="UniProtKB-KW"/>
</dbReference>
<dbReference type="Pfam" id="PF00557">
    <property type="entry name" value="Peptidase_M24"/>
    <property type="match status" value="1"/>
</dbReference>
<comment type="caution">
    <text evidence="9">The sequence shown here is derived from an EMBL/GenBank/DDBJ whole genome shotgun (WGS) entry which is preliminary data.</text>
</comment>
<name>A0AAD5TJ64_9FUNG</name>
<comment type="similarity">
    <text evidence="2">Belongs to the peptidase M24B family.</text>
</comment>
<evidence type="ECO:0000256" key="4">
    <source>
        <dbReference type="ARBA" id="ARBA00022801"/>
    </source>
</evidence>
<evidence type="ECO:0000313" key="9">
    <source>
        <dbReference type="EMBL" id="KAJ3178070.1"/>
    </source>
</evidence>
<dbReference type="Gene3D" id="3.90.230.10">
    <property type="entry name" value="Creatinase/methionine aminopeptidase superfamily"/>
    <property type="match status" value="1"/>
</dbReference>
<dbReference type="FunFam" id="3.90.230.10:FF:000007">
    <property type="entry name" value="Xaa-Pro aminopeptidase P"/>
    <property type="match status" value="1"/>
</dbReference>
<feature type="domain" description="Creatinase N-terminal" evidence="7">
    <location>
        <begin position="12"/>
        <end position="148"/>
    </location>
</feature>
<dbReference type="Pfam" id="PF01321">
    <property type="entry name" value="Creatinase_N"/>
    <property type="match status" value="1"/>
</dbReference>
<dbReference type="SUPFAM" id="SSF55920">
    <property type="entry name" value="Creatinase/aminopeptidase"/>
    <property type="match status" value="1"/>
</dbReference>
<dbReference type="InterPro" id="IPR050422">
    <property type="entry name" value="X-Pro_aminopeptidase_P"/>
</dbReference>
<dbReference type="Proteomes" id="UP001212152">
    <property type="component" value="Unassembled WGS sequence"/>
</dbReference>
<dbReference type="AlphaFoldDB" id="A0AAD5TJ64"/>
<evidence type="ECO:0000259" key="6">
    <source>
        <dbReference type="Pfam" id="PF00557"/>
    </source>
</evidence>
<comment type="cofactor">
    <cofactor evidence="1">
        <name>Mn(2+)</name>
        <dbReference type="ChEBI" id="CHEBI:29035"/>
    </cofactor>
</comment>
<dbReference type="CDD" id="cd01085">
    <property type="entry name" value="APP"/>
    <property type="match status" value="1"/>
</dbReference>
<dbReference type="EMBL" id="JADGJQ010000029">
    <property type="protein sequence ID" value="KAJ3178070.1"/>
    <property type="molecule type" value="Genomic_DNA"/>
</dbReference>
<dbReference type="InterPro" id="IPR000994">
    <property type="entry name" value="Pept_M24"/>
</dbReference>
<evidence type="ECO:0000256" key="5">
    <source>
        <dbReference type="ARBA" id="ARBA00023211"/>
    </source>
</evidence>
<dbReference type="Gene3D" id="3.40.350.10">
    <property type="entry name" value="Creatinase/prolidase N-terminal domain"/>
    <property type="match status" value="2"/>
</dbReference>
<gene>
    <name evidence="9" type="ORF">HDU87_003852</name>
</gene>
<dbReference type="GO" id="GO:0070006">
    <property type="term" value="F:metalloaminopeptidase activity"/>
    <property type="evidence" value="ECO:0007669"/>
    <property type="project" value="InterPro"/>
</dbReference>
<dbReference type="InterPro" id="IPR036005">
    <property type="entry name" value="Creatinase/aminopeptidase-like"/>
</dbReference>
<dbReference type="SUPFAM" id="SSF53092">
    <property type="entry name" value="Creatinase/prolidase N-terminal domain"/>
    <property type="match status" value="1"/>
</dbReference>
<evidence type="ECO:0000259" key="8">
    <source>
        <dbReference type="Pfam" id="PF16188"/>
    </source>
</evidence>
<reference evidence="9" key="1">
    <citation type="submission" date="2020-05" db="EMBL/GenBank/DDBJ databases">
        <title>Phylogenomic resolution of chytrid fungi.</title>
        <authorList>
            <person name="Stajich J.E."/>
            <person name="Amses K."/>
            <person name="Simmons R."/>
            <person name="Seto K."/>
            <person name="Myers J."/>
            <person name="Bonds A."/>
            <person name="Quandt C.A."/>
            <person name="Barry K."/>
            <person name="Liu P."/>
            <person name="Grigoriev I."/>
            <person name="Longcore J.E."/>
            <person name="James T.Y."/>
        </authorList>
    </citation>
    <scope>NUCLEOTIDE SEQUENCE</scope>
    <source>
        <strain evidence="9">JEL0379</strain>
    </source>
</reference>
<evidence type="ECO:0000256" key="2">
    <source>
        <dbReference type="ARBA" id="ARBA00008766"/>
    </source>
</evidence>
<evidence type="ECO:0000259" key="7">
    <source>
        <dbReference type="Pfam" id="PF01321"/>
    </source>
</evidence>
<keyword evidence="5" id="KW-0464">Manganese</keyword>
<accession>A0AAD5TJ64</accession>
<dbReference type="Pfam" id="PF16188">
    <property type="entry name" value="Peptidase_M24_C"/>
    <property type="match status" value="1"/>
</dbReference>
<dbReference type="InterPro" id="IPR029149">
    <property type="entry name" value="Creatin/AminoP/Spt16_N"/>
</dbReference>
<dbReference type="FunFam" id="3.40.350.10:FF:000003">
    <property type="entry name" value="Xaa-pro aminopeptidase P"/>
    <property type="match status" value="1"/>
</dbReference>
<evidence type="ECO:0000313" key="10">
    <source>
        <dbReference type="Proteomes" id="UP001212152"/>
    </source>
</evidence>
<evidence type="ECO:0008006" key="11">
    <source>
        <dbReference type="Google" id="ProtNLM"/>
    </source>
</evidence>
<dbReference type="InterPro" id="IPR032416">
    <property type="entry name" value="Peptidase_M24_C"/>
</dbReference>
<evidence type="ECO:0000256" key="3">
    <source>
        <dbReference type="ARBA" id="ARBA00022723"/>
    </source>
</evidence>
<proteinExistence type="inferred from homology"/>
<feature type="domain" description="Peptidase M24 C-terminal" evidence="8">
    <location>
        <begin position="550"/>
        <end position="612"/>
    </location>
</feature>
<protein>
    <recommendedName>
        <fullName evidence="11">Xaa-Pro aminopeptidase P</fullName>
    </recommendedName>
</protein>
<sequence length="612" mass="67326">MTAVAALSPSSRLARLRDIMKQHDVQAYIVPSEDAHQSEYIADVDGRRAFISGFTGSAGLAVVTLNEAALWTDGRYYLQASQQLDSNWTLMKAGLPKVPTKEEWLVEVLPKNSKVGLDPKLITISAARLLVDSFKKEGHTLKPITENLIDAVWGAEQPKRPVHKVVVHPDSYAGKSSADKIASVREEIEKKKNVWGFAVTALDEIAWLFNLRGSDIAYNPVFFAYALITKTEAILYVDDSKLTPEVRQHLAAGVTVSPYDQIFADLKSKGAATAKDSKLWLDGRCSLALQNALGGEALVCEARSPVQTAKAIKTEAELEGFRQSHIRDAAALCEYFAWLEKELVEKKATISEVQAADKLEGFRRKQKDFVGLSFDTISSTGPNGAIIHYKPEEATCATIVTDALYLCDSGAQYRDGTTDVTRTISPNGKPSAHEKDAFTRVLKGHIQIDMAVFPRGTTGYLLDVLARTPLWAAGLDFRHGTGHGVGAFLNVHEGPHGIGTRIAYNDTPLEAGMTVTNEPGYYEDGKFGIRIENVLLVREVKTAHNFGDRGYLGFEHVTLFPMQAALIDVALLTPEERTWLNNYHAETWEKVSPLLEEGSDAKKWLKANTAKL</sequence>